<evidence type="ECO:0000256" key="13">
    <source>
        <dbReference type="SAM" id="MobiDB-lite"/>
    </source>
</evidence>
<dbReference type="InterPro" id="IPR042504">
    <property type="entry name" value="Regulatory_protein_E2_N_2"/>
</dbReference>
<dbReference type="Pfam" id="PF00511">
    <property type="entry name" value="PPV_E2_C"/>
    <property type="match status" value="1"/>
</dbReference>
<feature type="region of interest" description="DNA-binding domain" evidence="12">
    <location>
        <begin position="283"/>
        <end position="361"/>
    </location>
</feature>
<dbReference type="EMBL" id="EU490515">
    <property type="protein sequence ID" value="ACC99402.1"/>
    <property type="molecule type" value="Genomic_DNA"/>
</dbReference>
<dbReference type="Gene3D" id="2.170.200.10">
    <property type="entry name" value="Papillomavirus E2 early protein domain"/>
    <property type="match status" value="1"/>
</dbReference>
<evidence type="ECO:0000256" key="2">
    <source>
        <dbReference type="ARBA" id="ARBA00007794"/>
    </source>
</evidence>
<dbReference type="GO" id="GO:0003700">
    <property type="term" value="F:DNA-binding transcription factor activity"/>
    <property type="evidence" value="ECO:0007669"/>
    <property type="project" value="UniProtKB-UniRule"/>
</dbReference>
<feature type="region of interest" description="Transactivation domain" evidence="12">
    <location>
        <begin position="1"/>
        <end position="200"/>
    </location>
</feature>
<dbReference type="Proteomes" id="UP000101907">
    <property type="component" value="Segment"/>
</dbReference>
<dbReference type="GO" id="GO:0042025">
    <property type="term" value="C:host cell nucleus"/>
    <property type="evidence" value="ECO:0007669"/>
    <property type="project" value="UniProtKB-SubCell"/>
</dbReference>
<keyword evidence="3 12" id="KW-0678">Repressor</keyword>
<keyword evidence="5 12" id="KW-0597">Phosphoprotein</keyword>
<dbReference type="GO" id="GO:0000166">
    <property type="term" value="F:nucleotide binding"/>
    <property type="evidence" value="ECO:0007669"/>
    <property type="project" value="UniProtKB-UniRule"/>
</dbReference>
<proteinExistence type="inferred from homology"/>
<evidence type="ECO:0000256" key="3">
    <source>
        <dbReference type="ARBA" id="ARBA00022491"/>
    </source>
</evidence>
<dbReference type="Gene3D" id="3.30.70.330">
    <property type="match status" value="1"/>
</dbReference>
<evidence type="ECO:0000256" key="10">
    <source>
        <dbReference type="ARBA" id="ARBA00023159"/>
    </source>
</evidence>
<feature type="compositionally biased region" description="Polar residues" evidence="13">
    <location>
        <begin position="217"/>
        <end position="240"/>
    </location>
</feature>
<keyword evidence="12" id="KW-0832">Ubl conjugation</keyword>
<keyword evidence="7 12" id="KW-0235">DNA replication</keyword>
<keyword evidence="10 12" id="KW-0010">Activator</keyword>
<comment type="similarity">
    <text evidence="2">Belongs to the papillomaviridae E8^E2C protein family.</text>
</comment>
<evidence type="ECO:0000256" key="11">
    <source>
        <dbReference type="ARBA" id="ARBA00023163"/>
    </source>
</evidence>
<feature type="region of interest" description="Disordered" evidence="13">
    <location>
        <begin position="216"/>
        <end position="259"/>
    </location>
</feature>
<reference evidence="16 17" key="1">
    <citation type="journal article" date="2009" name="Virology">
        <title>Genomic diversity and interspecies host infection of alpha12 Macaca fascicularis papillomaviruses (MfPVs).</title>
        <authorList>
            <person name="Chen Z."/>
            <person name="van Doorslaer K."/>
            <person name="Desalle R."/>
            <person name="Wood C.E."/>
            <person name="Kaplan J.R."/>
            <person name="Wagner J.D."/>
            <person name="Burk R.D."/>
        </authorList>
    </citation>
    <scope>NUCLEOTIDE SEQUENCE [LARGE SCALE GENOMIC DNA]</scope>
    <source>
        <strain evidence="16">Mac616</strain>
    </source>
</reference>
<dbReference type="InterPro" id="IPR001866">
    <property type="entry name" value="PPV_E2_N"/>
</dbReference>
<dbReference type="SUPFAM" id="SSF54957">
    <property type="entry name" value="Viral DNA-binding domain"/>
    <property type="match status" value="1"/>
</dbReference>
<protein>
    <recommendedName>
        <fullName evidence="12">Regulatory protein E2</fullName>
    </recommendedName>
</protein>
<evidence type="ECO:0000256" key="5">
    <source>
        <dbReference type="ARBA" id="ARBA00022553"/>
    </source>
</evidence>
<dbReference type="InterPro" id="IPR000427">
    <property type="entry name" value="Papillomavirus_E2_C"/>
</dbReference>
<dbReference type="InterPro" id="IPR042503">
    <property type="entry name" value="Regulatory_protein_E2_N_1"/>
</dbReference>
<accession>C3RUC4</accession>
<dbReference type="Pfam" id="PF00508">
    <property type="entry name" value="PPV_E2_N"/>
    <property type="match status" value="1"/>
</dbReference>
<dbReference type="InterPro" id="IPR036050">
    <property type="entry name" value="Regulatory_protein_E2_N"/>
</dbReference>
<dbReference type="SUPFAM" id="SSF51332">
    <property type="entry name" value="E2 regulatory, transactivation domain"/>
    <property type="match status" value="1"/>
</dbReference>
<evidence type="ECO:0000313" key="17">
    <source>
        <dbReference type="Proteomes" id="UP000101907"/>
    </source>
</evidence>
<organism evidence="16 17">
    <name type="scientific">Macaca fascicularis papillomavirus 10</name>
    <dbReference type="NCBI Taxonomy" id="524653"/>
    <lineage>
        <taxon>Viruses</taxon>
        <taxon>Monodnaviria</taxon>
        <taxon>Shotokuvirae</taxon>
        <taxon>Cossaviricota</taxon>
        <taxon>Papovaviricetes</taxon>
        <taxon>Zurhausenvirales</taxon>
        <taxon>Papillomaviridae</taxon>
        <taxon>Firstpapillomavirinae</taxon>
        <taxon>Alphapapillomavirus</taxon>
        <taxon>Rhesus papillomavirus type 1</taxon>
    </lineage>
</organism>
<evidence type="ECO:0000259" key="14">
    <source>
        <dbReference type="Pfam" id="PF00508"/>
    </source>
</evidence>
<evidence type="ECO:0000256" key="12">
    <source>
        <dbReference type="HAMAP-Rule" id="MF_04001"/>
    </source>
</evidence>
<dbReference type="InterPro" id="IPR033668">
    <property type="entry name" value="Reg_prot_E2"/>
</dbReference>
<comment type="subunit">
    <text evidence="12">Binds DNA as homodimer. Interacts with protein E1; this interaction greatly increases E1 DNA-binding activity. Interacts with protein L1; this interaction enhances E2-dependent replication and transcription activation. Interacts with protein L2; this interaction inhibits E2 transcriptional activity but not DNA replication function E2. Interacts with protein E7; this interaction inhibits E7 oncogenic activity. Interacts with host TAF1; this interaction modulates E2-dependent transcriptional regulation. Interacts with host BRD4; this interaction mediates E2 transcriptional activation function. Additionally, the interaction with host BRD4 on mitotic chromosomes mediates tethering of the viral genome. Interacts with host TOPBP1; this interaction is required for optimal viral DNA replication.</text>
</comment>
<evidence type="ECO:0000256" key="7">
    <source>
        <dbReference type="ARBA" id="ARBA00022705"/>
    </source>
</evidence>
<dbReference type="Gene3D" id="1.10.287.30">
    <property type="entry name" value="E2 (early) protein, N terminal domain, subdomain 1"/>
    <property type="match status" value="1"/>
</dbReference>
<evidence type="ECO:0000256" key="9">
    <source>
        <dbReference type="ARBA" id="ARBA00023125"/>
    </source>
</evidence>
<dbReference type="InterPro" id="IPR012677">
    <property type="entry name" value="Nucleotide-bd_a/b_plait_sf"/>
</dbReference>
<keyword evidence="6 12" id="KW-1048">Host nucleus</keyword>
<evidence type="ECO:0000313" key="16">
    <source>
        <dbReference type="EMBL" id="ACC99402.1"/>
    </source>
</evidence>
<evidence type="ECO:0000259" key="15">
    <source>
        <dbReference type="Pfam" id="PF00511"/>
    </source>
</evidence>
<dbReference type="GO" id="GO:0003677">
    <property type="term" value="F:DNA binding"/>
    <property type="evidence" value="ECO:0007669"/>
    <property type="project" value="UniProtKB-UniRule"/>
</dbReference>
<evidence type="ECO:0000256" key="4">
    <source>
        <dbReference type="ARBA" id="ARBA00022518"/>
    </source>
</evidence>
<dbReference type="GO" id="GO:0006275">
    <property type="term" value="P:regulation of DNA replication"/>
    <property type="evidence" value="ECO:0007669"/>
    <property type="project" value="UniProtKB-UniRule"/>
</dbReference>
<comment type="PTM">
    <text evidence="12">Phosphorylated.</text>
</comment>
<dbReference type="GO" id="GO:0006351">
    <property type="term" value="P:DNA-templated transcription"/>
    <property type="evidence" value="ECO:0007669"/>
    <property type="project" value="UniProtKB-UniRule"/>
</dbReference>
<feature type="domain" description="Papillomavirus E2 N-terminal" evidence="14">
    <location>
        <begin position="1"/>
        <end position="194"/>
    </location>
</feature>
<comment type="PTM">
    <text evidence="12">Sumoylation plays a regulatory role in E2 transcriptional activity.</text>
</comment>
<evidence type="ECO:0000256" key="6">
    <source>
        <dbReference type="ARBA" id="ARBA00022562"/>
    </source>
</evidence>
<keyword evidence="11 12" id="KW-0804">Transcription</keyword>
<dbReference type="InterPro" id="IPR035975">
    <property type="entry name" value="E2/EBNA1_C_sf"/>
</dbReference>
<dbReference type="HAMAP" id="MF_04001">
    <property type="entry name" value="PPV_E2"/>
    <property type="match status" value="1"/>
</dbReference>
<feature type="domain" description="Papillomavirus E2 C-terminal" evidence="15">
    <location>
        <begin position="285"/>
        <end position="358"/>
    </location>
</feature>
<keyword evidence="9 12" id="KW-0238">DNA-binding</keyword>
<keyword evidence="12" id="KW-1017">Isopeptide bond</keyword>
<dbReference type="GO" id="GO:0039693">
    <property type="term" value="P:viral DNA genome replication"/>
    <property type="evidence" value="ECO:0007669"/>
    <property type="project" value="UniProtKB-UniRule"/>
</dbReference>
<gene>
    <name evidence="12 16" type="primary">E2</name>
</gene>
<evidence type="ECO:0000256" key="8">
    <source>
        <dbReference type="ARBA" id="ARBA00023015"/>
    </source>
</evidence>
<name>C3RUC4_RHPV1</name>
<dbReference type="GO" id="GO:0006260">
    <property type="term" value="P:DNA replication"/>
    <property type="evidence" value="ECO:0007669"/>
    <property type="project" value="UniProtKB-KW"/>
</dbReference>
<comment type="similarity">
    <text evidence="12">Belongs to the papillomaviridae E2 protein family.</text>
</comment>
<keyword evidence="4 12" id="KW-0244">Early protein</keyword>
<feature type="cross-link" description="Glycyl lysine isopeptide (Lys-Gly) (interchain with G-Cter in SUMO)" evidence="12">
    <location>
        <position position="290"/>
    </location>
</feature>
<comment type="subcellular location">
    <subcellularLocation>
        <location evidence="1 12">Host nucleus</location>
    </subcellularLocation>
</comment>
<evidence type="ECO:0000256" key="1">
    <source>
        <dbReference type="ARBA" id="ARBA00004147"/>
    </source>
</evidence>
<sequence>MEALAERLNALQDKILTLYEEDSKDLKEQIEHWRCVRQECAVFYKARELGFSHLSHQVVPPLQVSRSKAHKAIELQMALESLYNSEYNTEEWTLQETSLEMWHAEPQACFKKKGTTVTVLFDCDKDNAMDYTLWGYIYVWGDNGWAKTCGKADEWGLYYYADGLKVYYTEFMKDAKKYAKTNHWEVHVAGTVMRYSDSMSSTALCESVSPAEIANGLQRSTPPHTHTSPSAKENVWTKTPPSKRQRRADQAPDPVRALDGNSRQLLAGATHNNTTGNSNHTDCTPIVHLKGDANCLKCLRFRLGKHKNLFLNVSSTWRWANHANGSAIVTVTFANEQQRQQFISTVKIPATVTLCKGVMTM</sequence>
<keyword evidence="8 12" id="KW-0805">Transcription regulation</keyword>
<comment type="function">
    <text evidence="12">Plays a role in the initiation of viral DNA replication. A dimer of E2 interacts with a dimer of E1 in order to improve specificity of E1 DNA binding activity. Once the complex recognizes and binds DNA at specific sites, the E2 dimer is removed from DNA. E2 also regulates viral transcription through binding to the E2RE response element (5'-ACCNNNNNNGGT-3') present in multiple copies in the regulatory regions of the viral genome. Activates or represses transcription depending on E2RE's position with regards to proximal promoter elements including the TATA-box. Repression occurs by sterically hindering the assembly of the transcription initiation complex.</text>
</comment>